<dbReference type="Proteomes" id="UP000799777">
    <property type="component" value="Unassembled WGS sequence"/>
</dbReference>
<evidence type="ECO:0000313" key="2">
    <source>
        <dbReference type="Proteomes" id="UP000799777"/>
    </source>
</evidence>
<dbReference type="AlphaFoldDB" id="A0A9P4GWD0"/>
<gene>
    <name evidence="1" type="ORF">EK21DRAFT_82601</name>
</gene>
<keyword evidence="2" id="KW-1185">Reference proteome</keyword>
<organism evidence="1 2">
    <name type="scientific">Setomelanomma holmii</name>
    <dbReference type="NCBI Taxonomy" id="210430"/>
    <lineage>
        <taxon>Eukaryota</taxon>
        <taxon>Fungi</taxon>
        <taxon>Dikarya</taxon>
        <taxon>Ascomycota</taxon>
        <taxon>Pezizomycotina</taxon>
        <taxon>Dothideomycetes</taxon>
        <taxon>Pleosporomycetidae</taxon>
        <taxon>Pleosporales</taxon>
        <taxon>Pleosporineae</taxon>
        <taxon>Phaeosphaeriaceae</taxon>
        <taxon>Setomelanomma</taxon>
    </lineage>
</organism>
<dbReference type="EMBL" id="ML978463">
    <property type="protein sequence ID" value="KAF2022717.1"/>
    <property type="molecule type" value="Genomic_DNA"/>
</dbReference>
<reference evidence="1" key="1">
    <citation type="journal article" date="2020" name="Stud. Mycol.">
        <title>101 Dothideomycetes genomes: a test case for predicting lifestyles and emergence of pathogens.</title>
        <authorList>
            <person name="Haridas S."/>
            <person name="Albert R."/>
            <person name="Binder M."/>
            <person name="Bloem J."/>
            <person name="Labutti K."/>
            <person name="Salamov A."/>
            <person name="Andreopoulos B."/>
            <person name="Baker S."/>
            <person name="Barry K."/>
            <person name="Bills G."/>
            <person name="Bluhm B."/>
            <person name="Cannon C."/>
            <person name="Castanera R."/>
            <person name="Culley D."/>
            <person name="Daum C."/>
            <person name="Ezra D."/>
            <person name="Gonzalez J."/>
            <person name="Henrissat B."/>
            <person name="Kuo A."/>
            <person name="Liang C."/>
            <person name="Lipzen A."/>
            <person name="Lutzoni F."/>
            <person name="Magnuson J."/>
            <person name="Mondo S."/>
            <person name="Nolan M."/>
            <person name="Ohm R."/>
            <person name="Pangilinan J."/>
            <person name="Park H.-J."/>
            <person name="Ramirez L."/>
            <person name="Alfaro M."/>
            <person name="Sun H."/>
            <person name="Tritt A."/>
            <person name="Yoshinaga Y."/>
            <person name="Zwiers L.-H."/>
            <person name="Turgeon B."/>
            <person name="Goodwin S."/>
            <person name="Spatafora J."/>
            <person name="Crous P."/>
            <person name="Grigoriev I."/>
        </authorList>
    </citation>
    <scope>NUCLEOTIDE SEQUENCE</scope>
    <source>
        <strain evidence="1">CBS 110217</strain>
    </source>
</reference>
<accession>A0A9P4GWD0</accession>
<proteinExistence type="predicted"/>
<feature type="non-terminal residue" evidence="1">
    <location>
        <position position="1"/>
    </location>
</feature>
<dbReference type="OrthoDB" id="3761656at2759"/>
<name>A0A9P4GWD0_9PLEO</name>
<evidence type="ECO:0000313" key="1">
    <source>
        <dbReference type="EMBL" id="KAF2022717.1"/>
    </source>
</evidence>
<protein>
    <submittedName>
        <fullName evidence="1">Uncharacterized protein</fullName>
    </submittedName>
</protein>
<sequence length="216" mass="24192">ITLKKVAYIPGYVANIFSLSCCKKIYFNSKTNTLFKDLERVGGHWFLNTQDATQPFQAMAAAASTQAKPPQVVTAMKAHQLLGHPSHQAIDHLKDSTTGLTVGTNGKGEQWTDSCIPRIQGKMKEDVSRRQADKAYRPCYRIIVDIIQLQKHGEACYNGDVWALHAVCEYTKLHEICTLKDRHKVTVVPAITRLINKIERVYGYQVAIVFMDGDVG</sequence>
<comment type="caution">
    <text evidence="1">The sequence shown here is derived from an EMBL/GenBank/DDBJ whole genome shotgun (WGS) entry which is preliminary data.</text>
</comment>